<dbReference type="GO" id="GO:0016020">
    <property type="term" value="C:membrane"/>
    <property type="evidence" value="ECO:0007669"/>
    <property type="project" value="UniProtKB-SubCell"/>
</dbReference>
<dbReference type="PANTHER" id="PTHR11785:SF512">
    <property type="entry name" value="SOBREMESA, ISOFORM B"/>
    <property type="match status" value="1"/>
</dbReference>
<dbReference type="Pfam" id="PF13520">
    <property type="entry name" value="AA_permease_2"/>
    <property type="match status" value="1"/>
</dbReference>
<comment type="subcellular location">
    <subcellularLocation>
        <location evidence="1">Membrane</location>
        <topology evidence="1">Multi-pass membrane protein</topology>
    </subcellularLocation>
</comment>
<feature type="transmembrane region" description="Helical" evidence="6">
    <location>
        <begin position="388"/>
        <end position="408"/>
    </location>
</feature>
<feature type="transmembrane region" description="Helical" evidence="6">
    <location>
        <begin position="318"/>
        <end position="337"/>
    </location>
</feature>
<keyword evidence="4 6" id="KW-0472">Membrane</keyword>
<organism evidence="7 8">
    <name type="scientific">Nitrospira japonica</name>
    <dbReference type="NCBI Taxonomy" id="1325564"/>
    <lineage>
        <taxon>Bacteria</taxon>
        <taxon>Pseudomonadati</taxon>
        <taxon>Nitrospirota</taxon>
        <taxon>Nitrospiria</taxon>
        <taxon>Nitrospirales</taxon>
        <taxon>Nitrospiraceae</taxon>
        <taxon>Nitrospira</taxon>
    </lineage>
</organism>
<keyword evidence="8" id="KW-1185">Reference proteome</keyword>
<dbReference type="Gene3D" id="1.20.1740.10">
    <property type="entry name" value="Amino acid/polyamine transporter I"/>
    <property type="match status" value="1"/>
</dbReference>
<feature type="region of interest" description="Disordered" evidence="5">
    <location>
        <begin position="1"/>
        <end position="39"/>
    </location>
</feature>
<name>A0A1W1I2J8_9BACT</name>
<dbReference type="AlphaFoldDB" id="A0A1W1I2J8"/>
<keyword evidence="2 6" id="KW-0812">Transmembrane</keyword>
<evidence type="ECO:0000256" key="4">
    <source>
        <dbReference type="ARBA" id="ARBA00023136"/>
    </source>
</evidence>
<evidence type="ECO:0000256" key="5">
    <source>
        <dbReference type="SAM" id="MobiDB-lite"/>
    </source>
</evidence>
<feature type="transmembrane region" description="Helical" evidence="6">
    <location>
        <begin position="266"/>
        <end position="288"/>
    </location>
</feature>
<feature type="transmembrane region" description="Helical" evidence="6">
    <location>
        <begin position="117"/>
        <end position="141"/>
    </location>
</feature>
<evidence type="ECO:0000256" key="2">
    <source>
        <dbReference type="ARBA" id="ARBA00022692"/>
    </source>
</evidence>
<proteinExistence type="predicted"/>
<dbReference type="GO" id="GO:0015179">
    <property type="term" value="F:L-amino acid transmembrane transporter activity"/>
    <property type="evidence" value="ECO:0007669"/>
    <property type="project" value="TreeGrafter"/>
</dbReference>
<sequence length="478" mass="50880">MVCEAKEKEKRERLEISTPPDYTDGPMSLSPRSNSPSDGPHKTIGWFTASCVLVSNMIGGGIFTTTGIMARDLGDPLLILSLWLVGALFAIGGAMVYGELGSLLPHAGGDYVYLKQAYGPVAAFLSGWASFTIGFGAAVAASSISFSSYALQVVPVDDETGWIARGLSLSLLWLVTFMHCRGVGTGGRLQLLLTTTKVAAIGGLILGGLWTIGEWGHLTERPARAEPSLGASAVALVIITYCYMGWNVAGYIASDIADPRRALPRIMIGGTAFVAAVYLLLNMVYLSALSMAELAREPIVPVAEKTAAALWGTGGGRFVSGILCLSIAGAVSAMTWAGPRVYWAMARDGIVSPWLAALRPATGAPARAIVTQSLWASLLIMSGTFEQLLVYSGLVLSLFLALTLSSVFRLRSRIPAGPDTYRVPWYPLLPAVLVSGASFLVFYSLLQRPSESLFGAATIAAGIPFYWWWNTTRSRPKP</sequence>
<dbReference type="PANTHER" id="PTHR11785">
    <property type="entry name" value="AMINO ACID TRANSPORTER"/>
    <property type="match status" value="1"/>
</dbReference>
<feature type="transmembrane region" description="Helical" evidence="6">
    <location>
        <begin position="233"/>
        <end position="254"/>
    </location>
</feature>
<gene>
    <name evidence="7" type="ORF">NSJP_1056</name>
</gene>
<feature type="transmembrane region" description="Helical" evidence="6">
    <location>
        <begin position="77"/>
        <end position="97"/>
    </location>
</feature>
<feature type="transmembrane region" description="Helical" evidence="6">
    <location>
        <begin position="191"/>
        <end position="213"/>
    </location>
</feature>
<feature type="transmembrane region" description="Helical" evidence="6">
    <location>
        <begin position="44"/>
        <end position="65"/>
    </location>
</feature>
<feature type="transmembrane region" description="Helical" evidence="6">
    <location>
        <begin position="453"/>
        <end position="469"/>
    </location>
</feature>
<evidence type="ECO:0000313" key="8">
    <source>
        <dbReference type="Proteomes" id="UP000192042"/>
    </source>
</evidence>
<reference evidence="7 8" key="1">
    <citation type="submission" date="2017-03" db="EMBL/GenBank/DDBJ databases">
        <authorList>
            <person name="Afonso C.L."/>
            <person name="Miller P.J."/>
            <person name="Scott M.A."/>
            <person name="Spackman E."/>
            <person name="Goraichik I."/>
            <person name="Dimitrov K.M."/>
            <person name="Suarez D.L."/>
            <person name="Swayne D.E."/>
        </authorList>
    </citation>
    <scope>NUCLEOTIDE SEQUENCE [LARGE SCALE GENOMIC DNA]</scope>
    <source>
        <strain evidence="7">Genome sequencing of Nitrospira japonica strain NJ11</strain>
    </source>
</reference>
<evidence type="ECO:0000256" key="6">
    <source>
        <dbReference type="SAM" id="Phobius"/>
    </source>
</evidence>
<evidence type="ECO:0000256" key="3">
    <source>
        <dbReference type="ARBA" id="ARBA00022989"/>
    </source>
</evidence>
<keyword evidence="3 6" id="KW-1133">Transmembrane helix</keyword>
<dbReference type="STRING" id="1325564.NSJP_1056"/>
<evidence type="ECO:0000313" key="7">
    <source>
        <dbReference type="EMBL" id="SLM47228.1"/>
    </source>
</evidence>
<protein>
    <submittedName>
        <fullName evidence="7">Putative Amino acid/polyamine/organocation transporter, APC superfamily</fullName>
    </submittedName>
</protein>
<feature type="transmembrane region" description="Helical" evidence="6">
    <location>
        <begin position="428"/>
        <end position="446"/>
    </location>
</feature>
<dbReference type="InterPro" id="IPR050598">
    <property type="entry name" value="AminoAcid_Transporter"/>
</dbReference>
<dbReference type="PIRSF" id="PIRSF006060">
    <property type="entry name" value="AA_transporter"/>
    <property type="match status" value="1"/>
</dbReference>
<dbReference type="EMBL" id="LT828648">
    <property type="protein sequence ID" value="SLM47228.1"/>
    <property type="molecule type" value="Genomic_DNA"/>
</dbReference>
<feature type="compositionally biased region" description="Basic and acidic residues" evidence="5">
    <location>
        <begin position="1"/>
        <end position="15"/>
    </location>
</feature>
<dbReference type="KEGG" id="nja:NSJP_1056"/>
<dbReference type="InterPro" id="IPR002293">
    <property type="entry name" value="AA/rel_permease1"/>
</dbReference>
<dbReference type="Proteomes" id="UP000192042">
    <property type="component" value="Chromosome I"/>
</dbReference>
<evidence type="ECO:0000256" key="1">
    <source>
        <dbReference type="ARBA" id="ARBA00004141"/>
    </source>
</evidence>
<accession>A0A1W1I2J8</accession>